<feature type="region of interest" description="Disordered" evidence="3">
    <location>
        <begin position="1"/>
        <end position="24"/>
    </location>
</feature>
<comment type="caution">
    <text evidence="4">The sequence shown here is derived from an EMBL/GenBank/DDBJ whole genome shotgun (WGS) entry which is preliminary data.</text>
</comment>
<organism evidence="4 5">
    <name type="scientific">Pseudoscardovia radai</name>
    <dbReference type="NCBI Taxonomy" id="987066"/>
    <lineage>
        <taxon>Bacteria</taxon>
        <taxon>Bacillati</taxon>
        <taxon>Actinomycetota</taxon>
        <taxon>Actinomycetes</taxon>
        <taxon>Bifidobacteriales</taxon>
        <taxon>Bifidobacteriaceae</taxon>
        <taxon>Pseudoscardovia</taxon>
    </lineage>
</organism>
<evidence type="ECO:0000313" key="5">
    <source>
        <dbReference type="Proteomes" id="UP000216725"/>
    </source>
</evidence>
<evidence type="ECO:0000256" key="3">
    <source>
        <dbReference type="SAM" id="MobiDB-lite"/>
    </source>
</evidence>
<dbReference type="Pfam" id="PF03284">
    <property type="entry name" value="PHZA_PHZB"/>
    <property type="match status" value="1"/>
</dbReference>
<keyword evidence="5" id="KW-1185">Reference proteome</keyword>
<evidence type="ECO:0000256" key="1">
    <source>
        <dbReference type="ARBA" id="ARBA00009377"/>
    </source>
</evidence>
<keyword evidence="2" id="KW-0045">Antibiotic biosynthesis</keyword>
<name>A0A261F2V8_9BIFI</name>
<dbReference type="OrthoDB" id="8479735at2"/>
<dbReference type="InterPro" id="IPR032710">
    <property type="entry name" value="NTF2-like_dom_sf"/>
</dbReference>
<dbReference type="InterPro" id="IPR004964">
    <property type="entry name" value="PhzA_PhzB"/>
</dbReference>
<dbReference type="Proteomes" id="UP000216725">
    <property type="component" value="Unassembled WGS sequence"/>
</dbReference>
<dbReference type="EMBL" id="MWWR01000002">
    <property type="protein sequence ID" value="OZG53405.1"/>
    <property type="molecule type" value="Genomic_DNA"/>
</dbReference>
<evidence type="ECO:0000313" key="4">
    <source>
        <dbReference type="EMBL" id="OZG53405.1"/>
    </source>
</evidence>
<reference evidence="4 5" key="1">
    <citation type="journal article" date="2017" name="BMC Genomics">
        <title>Comparative genomic and phylogenomic analyses of the Bifidobacteriaceae family.</title>
        <authorList>
            <person name="Lugli G.A."/>
            <person name="Milani C."/>
            <person name="Turroni F."/>
            <person name="Duranti S."/>
            <person name="Mancabelli L."/>
            <person name="Mangifesta M."/>
            <person name="Ferrario C."/>
            <person name="Modesto M."/>
            <person name="Mattarelli P."/>
            <person name="Jiri K."/>
            <person name="van Sinderen D."/>
            <person name="Ventura M."/>
        </authorList>
    </citation>
    <scope>NUCLEOTIDE SEQUENCE [LARGE SCALE GENOMIC DNA]</scope>
    <source>
        <strain evidence="4 5">DSM 24742</strain>
    </source>
</reference>
<proteinExistence type="inferred from homology"/>
<feature type="compositionally biased region" description="Low complexity" evidence="3">
    <location>
        <begin position="1"/>
        <end position="19"/>
    </location>
</feature>
<dbReference type="RefSeq" id="WP_094660005.1">
    <property type="nucleotide sequence ID" value="NZ_MWWR01000002.1"/>
</dbReference>
<protein>
    <submittedName>
        <fullName evidence="4">Phenazine biosynthesis protein</fullName>
    </submittedName>
</protein>
<sequence length="170" mass="19067">MAANTNTPNTNEPNADTTASTTRARNEATVRAFLASGHGDALLRRHELFTEDAVSGLWTSDSGSPAFAQGRGNIAVYDVWSSEHFPDWEWFNVRVWTTNDPDWLWAEADGRGTLILPGHDPVHYENHFIYSFEMRDGLIAREREFMNPVVEMKALGLETPTIDLGDFPQA</sequence>
<dbReference type="AlphaFoldDB" id="A0A261F2V8"/>
<dbReference type="GO" id="GO:0017000">
    <property type="term" value="P:antibiotic biosynthetic process"/>
    <property type="evidence" value="ECO:0007669"/>
    <property type="project" value="UniProtKB-KW"/>
</dbReference>
<gene>
    <name evidence="4" type="ORF">PSRA_0212</name>
</gene>
<dbReference type="Gene3D" id="3.10.450.50">
    <property type="match status" value="1"/>
</dbReference>
<evidence type="ECO:0000256" key="2">
    <source>
        <dbReference type="ARBA" id="ARBA00023194"/>
    </source>
</evidence>
<comment type="similarity">
    <text evidence="1">Belongs to the PhzA/PhzB family.</text>
</comment>
<accession>A0A261F2V8</accession>
<dbReference type="SUPFAM" id="SSF54427">
    <property type="entry name" value="NTF2-like"/>
    <property type="match status" value="1"/>
</dbReference>